<feature type="compositionally biased region" description="Basic and acidic residues" evidence="1">
    <location>
        <begin position="40"/>
        <end position="49"/>
    </location>
</feature>
<sequence length="118" mass="13779">MQYVQDMWAQQKRQKEIVKLLEFRLSVGEELFAQAQSQNEAERDSDKEWCPPPKKAPLPSVEARAKTLGDFPRLTDAPNAARCRLEGCNKKTKFLCTKCHWFFCVTKDRRCFENAHTK</sequence>
<feature type="region of interest" description="Disordered" evidence="1">
    <location>
        <begin position="36"/>
        <end position="59"/>
    </location>
</feature>
<protein>
    <submittedName>
        <fullName evidence="2">Uncharacterized protein</fullName>
    </submittedName>
</protein>
<proteinExistence type="predicted"/>
<dbReference type="Proteomes" id="UP000821866">
    <property type="component" value="Chromosome 9"/>
</dbReference>
<evidence type="ECO:0000313" key="2">
    <source>
        <dbReference type="EMBL" id="KAH8008645.1"/>
    </source>
</evidence>
<organism evidence="2 3">
    <name type="scientific">Rhipicephalus microplus</name>
    <name type="common">Cattle tick</name>
    <name type="synonym">Boophilus microplus</name>
    <dbReference type="NCBI Taxonomy" id="6941"/>
    <lineage>
        <taxon>Eukaryota</taxon>
        <taxon>Metazoa</taxon>
        <taxon>Ecdysozoa</taxon>
        <taxon>Arthropoda</taxon>
        <taxon>Chelicerata</taxon>
        <taxon>Arachnida</taxon>
        <taxon>Acari</taxon>
        <taxon>Parasitiformes</taxon>
        <taxon>Ixodida</taxon>
        <taxon>Ixodoidea</taxon>
        <taxon>Ixodidae</taxon>
        <taxon>Rhipicephalinae</taxon>
        <taxon>Rhipicephalus</taxon>
        <taxon>Boophilus</taxon>
    </lineage>
</organism>
<dbReference type="PANTHER" id="PTHR47272:SF2">
    <property type="entry name" value="PIGGYBAC TRANSPOSABLE ELEMENT-DERIVED PROTEIN 3-LIKE"/>
    <property type="match status" value="1"/>
</dbReference>
<dbReference type="EMBL" id="JABSTU010000011">
    <property type="protein sequence ID" value="KAH8008645.1"/>
    <property type="molecule type" value="Genomic_DNA"/>
</dbReference>
<evidence type="ECO:0000256" key="1">
    <source>
        <dbReference type="SAM" id="MobiDB-lite"/>
    </source>
</evidence>
<reference evidence="2" key="2">
    <citation type="submission" date="2021-09" db="EMBL/GenBank/DDBJ databases">
        <authorList>
            <person name="Jia N."/>
            <person name="Wang J."/>
            <person name="Shi W."/>
            <person name="Du L."/>
            <person name="Sun Y."/>
            <person name="Zhan W."/>
            <person name="Jiang J."/>
            <person name="Wang Q."/>
            <person name="Zhang B."/>
            <person name="Ji P."/>
            <person name="Sakyi L.B."/>
            <person name="Cui X."/>
            <person name="Yuan T."/>
            <person name="Jiang B."/>
            <person name="Yang W."/>
            <person name="Lam T.T.-Y."/>
            <person name="Chang Q."/>
            <person name="Ding S."/>
            <person name="Wang X."/>
            <person name="Zhu J."/>
            <person name="Ruan X."/>
            <person name="Zhao L."/>
            <person name="Wei J."/>
            <person name="Que T."/>
            <person name="Du C."/>
            <person name="Cheng J."/>
            <person name="Dai P."/>
            <person name="Han X."/>
            <person name="Huang E."/>
            <person name="Gao Y."/>
            <person name="Liu J."/>
            <person name="Shao H."/>
            <person name="Ye R."/>
            <person name="Li L."/>
            <person name="Wei W."/>
            <person name="Wang X."/>
            <person name="Wang C."/>
            <person name="Huo Q."/>
            <person name="Li W."/>
            <person name="Guo W."/>
            <person name="Chen H."/>
            <person name="Chen S."/>
            <person name="Zhou L."/>
            <person name="Zhou L."/>
            <person name="Ni X."/>
            <person name="Tian J."/>
            <person name="Zhou Y."/>
            <person name="Sheng Y."/>
            <person name="Liu T."/>
            <person name="Pan Y."/>
            <person name="Xia L."/>
            <person name="Li J."/>
            <person name="Zhao F."/>
            <person name="Cao W."/>
        </authorList>
    </citation>
    <scope>NUCLEOTIDE SEQUENCE</scope>
    <source>
        <strain evidence="2">Rmic-2018</strain>
        <tissue evidence="2">Larvae</tissue>
    </source>
</reference>
<dbReference type="AlphaFoldDB" id="A0A9J6D3L3"/>
<reference evidence="2" key="1">
    <citation type="journal article" date="2020" name="Cell">
        <title>Large-Scale Comparative Analyses of Tick Genomes Elucidate Their Genetic Diversity and Vector Capacities.</title>
        <authorList>
            <consortium name="Tick Genome and Microbiome Consortium (TIGMIC)"/>
            <person name="Jia N."/>
            <person name="Wang J."/>
            <person name="Shi W."/>
            <person name="Du L."/>
            <person name="Sun Y."/>
            <person name="Zhan W."/>
            <person name="Jiang J.F."/>
            <person name="Wang Q."/>
            <person name="Zhang B."/>
            <person name="Ji P."/>
            <person name="Bell-Sakyi L."/>
            <person name="Cui X.M."/>
            <person name="Yuan T.T."/>
            <person name="Jiang B.G."/>
            <person name="Yang W.F."/>
            <person name="Lam T.T."/>
            <person name="Chang Q.C."/>
            <person name="Ding S.J."/>
            <person name="Wang X.J."/>
            <person name="Zhu J.G."/>
            <person name="Ruan X.D."/>
            <person name="Zhao L."/>
            <person name="Wei J.T."/>
            <person name="Ye R.Z."/>
            <person name="Que T.C."/>
            <person name="Du C.H."/>
            <person name="Zhou Y.H."/>
            <person name="Cheng J.X."/>
            <person name="Dai P.F."/>
            <person name="Guo W.B."/>
            <person name="Han X.H."/>
            <person name="Huang E.J."/>
            <person name="Li L.F."/>
            <person name="Wei W."/>
            <person name="Gao Y.C."/>
            <person name="Liu J.Z."/>
            <person name="Shao H.Z."/>
            <person name="Wang X."/>
            <person name="Wang C.C."/>
            <person name="Yang T.C."/>
            <person name="Huo Q.B."/>
            <person name="Li W."/>
            <person name="Chen H.Y."/>
            <person name="Chen S.E."/>
            <person name="Zhou L.G."/>
            <person name="Ni X.B."/>
            <person name="Tian J.H."/>
            <person name="Sheng Y."/>
            <person name="Liu T."/>
            <person name="Pan Y.S."/>
            <person name="Xia L.Y."/>
            <person name="Li J."/>
            <person name="Zhao F."/>
            <person name="Cao W.C."/>
        </authorList>
    </citation>
    <scope>NUCLEOTIDE SEQUENCE</scope>
    <source>
        <strain evidence="2">Rmic-2018</strain>
    </source>
</reference>
<dbReference type="PANTHER" id="PTHR47272">
    <property type="entry name" value="DDE_TNP_1_7 DOMAIN-CONTAINING PROTEIN"/>
    <property type="match status" value="1"/>
</dbReference>
<gene>
    <name evidence="2" type="ORF">HPB51_000390</name>
</gene>
<keyword evidence="3" id="KW-1185">Reference proteome</keyword>
<evidence type="ECO:0000313" key="3">
    <source>
        <dbReference type="Proteomes" id="UP000821866"/>
    </source>
</evidence>
<comment type="caution">
    <text evidence="2">The sequence shown here is derived from an EMBL/GenBank/DDBJ whole genome shotgun (WGS) entry which is preliminary data.</text>
</comment>
<accession>A0A9J6D3L3</accession>
<name>A0A9J6D3L3_RHIMP</name>